<sequence>SIVSLGEPRSKYTAFEELGQGGFGAVYKALDASTGQQVAIKKMTLQDEMSKELAVNEILVMRDNRHPNILTYLAGYLVDGELWLAMEFMDGDTLFDVLRAVYLQEGQIGAVCRECLQGLHFLHSRQVIHRDIKSGNILVGMDGSVKLADFGLCAQLSPERSKRSSSVGTPSWMAPQVVRGEAYGPKVDIWSLGIMGLEMVQGEAPYQREPRLRVLELIERNGPPKLQNPRHHSALLCNFLRCCLQADEDRRWSAQELLQHPFVTSGEPVSSLAALIISAKQVQEDWR</sequence>
<protein>
    <recommendedName>
        <fullName evidence="2">non-specific serine/threonine protein kinase</fullName>
        <ecNumber evidence="2">2.7.11.1</ecNumber>
    </recommendedName>
</protein>
<feature type="non-terminal residue" evidence="8">
    <location>
        <position position="1"/>
    </location>
</feature>
<dbReference type="PROSITE" id="PS00107">
    <property type="entry name" value="PROTEIN_KINASE_ATP"/>
    <property type="match status" value="1"/>
</dbReference>
<keyword evidence="4 5" id="KW-0067">ATP-binding</keyword>
<feature type="non-terminal residue" evidence="8">
    <location>
        <position position="287"/>
    </location>
</feature>
<dbReference type="PROSITE" id="PS00108">
    <property type="entry name" value="PROTEIN_KINASE_ST"/>
    <property type="match status" value="1"/>
</dbReference>
<keyword evidence="6" id="KW-0723">Serine/threonine-protein kinase</keyword>
<dbReference type="InterPro" id="IPR000719">
    <property type="entry name" value="Prot_kinase_dom"/>
</dbReference>
<evidence type="ECO:0000256" key="6">
    <source>
        <dbReference type="RuleBase" id="RU000304"/>
    </source>
</evidence>
<evidence type="ECO:0000256" key="2">
    <source>
        <dbReference type="ARBA" id="ARBA00012513"/>
    </source>
</evidence>
<dbReference type="FunFam" id="1.10.510.10:FF:000421">
    <property type="entry name" value="Serine/threonine-protein kinase PAK 6"/>
    <property type="match status" value="1"/>
</dbReference>
<gene>
    <name evidence="8" type="primary">Pak3_5</name>
    <name evidence="8" type="ORF">MELVER_R00105</name>
</gene>
<dbReference type="Gene3D" id="1.10.510.10">
    <property type="entry name" value="Transferase(Phosphotransferase) domain 1"/>
    <property type="match status" value="1"/>
</dbReference>
<dbReference type="AlphaFoldDB" id="A0A7K7ZLA9"/>
<dbReference type="PANTHER" id="PTHR45832">
    <property type="entry name" value="SERINE/THREONINE-PROTEIN KINASE SAMKA-RELATED-RELATED"/>
    <property type="match status" value="1"/>
</dbReference>
<feature type="domain" description="Protein kinase" evidence="7">
    <location>
        <begin position="12"/>
        <end position="263"/>
    </location>
</feature>
<evidence type="ECO:0000256" key="5">
    <source>
        <dbReference type="PROSITE-ProRule" id="PRU10141"/>
    </source>
</evidence>
<dbReference type="InterPro" id="IPR017441">
    <property type="entry name" value="Protein_kinase_ATP_BS"/>
</dbReference>
<dbReference type="Proteomes" id="UP000538725">
    <property type="component" value="Unassembled WGS sequence"/>
</dbReference>
<dbReference type="SMART" id="SM00220">
    <property type="entry name" value="S_TKc"/>
    <property type="match status" value="1"/>
</dbReference>
<evidence type="ECO:0000313" key="8">
    <source>
        <dbReference type="EMBL" id="NXA90021.1"/>
    </source>
</evidence>
<evidence type="ECO:0000256" key="4">
    <source>
        <dbReference type="ARBA" id="ARBA00022840"/>
    </source>
</evidence>
<accession>A0A7K7ZLA9</accession>
<dbReference type="PROSITE" id="PS50011">
    <property type="entry name" value="PROTEIN_KINASE_DOM"/>
    <property type="match status" value="1"/>
</dbReference>
<dbReference type="PANTHER" id="PTHR45832:SF22">
    <property type="entry name" value="SERINE_THREONINE-PROTEIN KINASE SAMKA-RELATED"/>
    <property type="match status" value="1"/>
</dbReference>
<dbReference type="EC" id="2.7.11.1" evidence="2"/>
<dbReference type="GO" id="GO:0005524">
    <property type="term" value="F:ATP binding"/>
    <property type="evidence" value="ECO:0007669"/>
    <property type="project" value="UniProtKB-UniRule"/>
</dbReference>
<dbReference type="InterPro" id="IPR051931">
    <property type="entry name" value="PAK3-like"/>
</dbReference>
<keyword evidence="8" id="KW-0418">Kinase</keyword>
<evidence type="ECO:0000313" key="9">
    <source>
        <dbReference type="Proteomes" id="UP000538725"/>
    </source>
</evidence>
<keyword evidence="8" id="KW-0808">Transferase</keyword>
<dbReference type="CDD" id="cd06614">
    <property type="entry name" value="STKc_PAK"/>
    <property type="match status" value="1"/>
</dbReference>
<dbReference type="Gene3D" id="3.30.200.20">
    <property type="entry name" value="Phosphorylase Kinase, domain 1"/>
    <property type="match status" value="1"/>
</dbReference>
<feature type="binding site" evidence="5">
    <location>
        <position position="42"/>
    </location>
    <ligand>
        <name>ATP</name>
        <dbReference type="ChEBI" id="CHEBI:30616"/>
    </ligand>
</feature>
<keyword evidence="9" id="KW-1185">Reference proteome</keyword>
<evidence type="ECO:0000256" key="1">
    <source>
        <dbReference type="ARBA" id="ARBA00008874"/>
    </source>
</evidence>
<dbReference type="SUPFAM" id="SSF56112">
    <property type="entry name" value="Protein kinase-like (PK-like)"/>
    <property type="match status" value="1"/>
</dbReference>
<evidence type="ECO:0000259" key="7">
    <source>
        <dbReference type="PROSITE" id="PS50011"/>
    </source>
</evidence>
<evidence type="ECO:0000256" key="3">
    <source>
        <dbReference type="ARBA" id="ARBA00022741"/>
    </source>
</evidence>
<dbReference type="InterPro" id="IPR008271">
    <property type="entry name" value="Ser/Thr_kinase_AS"/>
</dbReference>
<dbReference type="GO" id="GO:0004674">
    <property type="term" value="F:protein serine/threonine kinase activity"/>
    <property type="evidence" value="ECO:0007669"/>
    <property type="project" value="UniProtKB-KW"/>
</dbReference>
<reference evidence="8 9" key="1">
    <citation type="submission" date="2019-09" db="EMBL/GenBank/DDBJ databases">
        <title>Bird 10,000 Genomes (B10K) Project - Family phase.</title>
        <authorList>
            <person name="Zhang G."/>
        </authorList>
    </citation>
    <scope>NUCLEOTIDE SEQUENCE [LARGE SCALE GENOMIC DNA]</scope>
    <source>
        <strain evidence="8">B10K-DU-029-37</strain>
        <tissue evidence="8">Liver</tissue>
    </source>
</reference>
<keyword evidence="3 5" id="KW-0547">Nucleotide-binding</keyword>
<dbReference type="InterPro" id="IPR011009">
    <property type="entry name" value="Kinase-like_dom_sf"/>
</dbReference>
<comment type="caution">
    <text evidence="8">The sequence shown here is derived from an EMBL/GenBank/DDBJ whole genome shotgun (WGS) entry which is preliminary data.</text>
</comment>
<name>A0A7K7ZLA9_9PASE</name>
<comment type="similarity">
    <text evidence="1">Belongs to the protein kinase superfamily. STE Ser/Thr protein kinase family. STE20 subfamily.</text>
</comment>
<dbReference type="Pfam" id="PF00069">
    <property type="entry name" value="Pkinase"/>
    <property type="match status" value="1"/>
</dbReference>
<proteinExistence type="inferred from homology"/>
<organism evidence="8 9">
    <name type="scientific">Melanocharis versteri</name>
    <name type="common">Fan-tailed berrypecker</name>
    <dbReference type="NCBI Taxonomy" id="254552"/>
    <lineage>
        <taxon>Eukaryota</taxon>
        <taxon>Metazoa</taxon>
        <taxon>Chordata</taxon>
        <taxon>Craniata</taxon>
        <taxon>Vertebrata</taxon>
        <taxon>Euteleostomi</taxon>
        <taxon>Archelosauria</taxon>
        <taxon>Archosauria</taxon>
        <taxon>Dinosauria</taxon>
        <taxon>Saurischia</taxon>
        <taxon>Theropoda</taxon>
        <taxon>Coelurosauria</taxon>
        <taxon>Aves</taxon>
        <taxon>Neognathae</taxon>
        <taxon>Neoaves</taxon>
        <taxon>Telluraves</taxon>
        <taxon>Australaves</taxon>
        <taxon>Passeriformes</taxon>
        <taxon>Passeroidea</taxon>
        <taxon>Melanocharitidae</taxon>
        <taxon>Melanocharis</taxon>
    </lineage>
</organism>
<dbReference type="EMBL" id="VZTG01004085">
    <property type="protein sequence ID" value="NXA90021.1"/>
    <property type="molecule type" value="Genomic_DNA"/>
</dbReference>